<evidence type="ECO:0000256" key="7">
    <source>
        <dbReference type="ARBA" id="ARBA00022842"/>
    </source>
</evidence>
<dbReference type="InterPro" id="IPR005809">
    <property type="entry name" value="Succ_CoA_ligase-like_bsu"/>
</dbReference>
<comment type="catalytic activity">
    <reaction evidence="10">
        <text>succinate + ATP + CoA = succinyl-CoA + ADP + phosphate</text>
        <dbReference type="Rhea" id="RHEA:17661"/>
        <dbReference type="ChEBI" id="CHEBI:30031"/>
        <dbReference type="ChEBI" id="CHEBI:30616"/>
        <dbReference type="ChEBI" id="CHEBI:43474"/>
        <dbReference type="ChEBI" id="CHEBI:57287"/>
        <dbReference type="ChEBI" id="CHEBI:57292"/>
        <dbReference type="ChEBI" id="CHEBI:456216"/>
        <dbReference type="EC" id="6.2.1.5"/>
    </reaction>
</comment>
<comment type="subcellular location">
    <subcellularLocation>
        <location evidence="10">Mitochondrion</location>
    </subcellularLocation>
</comment>
<dbReference type="InterPro" id="IPR013815">
    <property type="entry name" value="ATP_grasp_subdomain_1"/>
</dbReference>
<dbReference type="HAMAP" id="MF_03220">
    <property type="entry name" value="Succ_CoA_betaA_euk"/>
    <property type="match status" value="1"/>
</dbReference>
<feature type="binding site" evidence="10">
    <location>
        <position position="215"/>
    </location>
    <ligand>
        <name>Mg(2+)</name>
        <dbReference type="ChEBI" id="CHEBI:18420"/>
    </ligand>
</feature>
<dbReference type="Pfam" id="PF00549">
    <property type="entry name" value="Ligase_CoA"/>
    <property type="match status" value="1"/>
</dbReference>
<feature type="binding site" evidence="10">
    <location>
        <begin position="48"/>
        <end position="50"/>
    </location>
    <ligand>
        <name>ATP</name>
        <dbReference type="ChEBI" id="CHEBI:30616"/>
    </ligand>
</feature>
<evidence type="ECO:0000313" key="13">
    <source>
        <dbReference type="RefSeq" id="XP_006817696.1"/>
    </source>
</evidence>
<dbReference type="Gene3D" id="3.30.470.20">
    <property type="entry name" value="ATP-grasp fold, B domain"/>
    <property type="match status" value="1"/>
</dbReference>
<feature type="binding site" evidence="10">
    <location>
        <position position="41"/>
    </location>
    <ligand>
        <name>ATP</name>
        <dbReference type="ChEBI" id="CHEBI:30616"/>
    </ligand>
</feature>
<comment type="pathway">
    <text evidence="1 10">Carbohydrate metabolism; tricarboxylic acid cycle; succinate from succinyl-CoA (ligase route): step 1/1.</text>
</comment>
<evidence type="ECO:0000259" key="11">
    <source>
        <dbReference type="PROSITE" id="PS50975"/>
    </source>
</evidence>
<dbReference type="PIRSF" id="PIRSF001554">
    <property type="entry name" value="SucCS_beta"/>
    <property type="match status" value="1"/>
</dbReference>
<dbReference type="NCBIfam" id="TIGR01016">
    <property type="entry name" value="sucCoAbeta"/>
    <property type="match status" value="1"/>
</dbReference>
<dbReference type="InterPro" id="IPR034723">
    <property type="entry name" value="Succ_CoA_betaA_euk"/>
</dbReference>
<proteinExistence type="inferred from homology"/>
<dbReference type="Proteomes" id="UP000694865">
    <property type="component" value="Unplaced"/>
</dbReference>
<organism evidence="12 13">
    <name type="scientific">Saccoglossus kowalevskii</name>
    <name type="common">Acorn worm</name>
    <dbReference type="NCBI Taxonomy" id="10224"/>
    <lineage>
        <taxon>Eukaryota</taxon>
        <taxon>Metazoa</taxon>
        <taxon>Hemichordata</taxon>
        <taxon>Enteropneusta</taxon>
        <taxon>Harrimaniidae</taxon>
        <taxon>Saccoglossus</taxon>
    </lineage>
</organism>
<dbReference type="PANTHER" id="PTHR11815">
    <property type="entry name" value="SUCCINYL-COA SYNTHETASE BETA CHAIN"/>
    <property type="match status" value="1"/>
</dbReference>
<feature type="domain" description="ATP-grasp" evidence="11">
    <location>
        <begin position="1"/>
        <end position="231"/>
    </location>
</feature>
<dbReference type="GeneID" id="100375221"/>
<dbReference type="InterPro" id="IPR005811">
    <property type="entry name" value="SUCC_ACL_C"/>
</dbReference>
<dbReference type="EC" id="6.2.1.5" evidence="10"/>
<keyword evidence="2 10" id="KW-0816">Tricarboxylic acid cycle</keyword>
<evidence type="ECO:0000256" key="2">
    <source>
        <dbReference type="ARBA" id="ARBA00022532"/>
    </source>
</evidence>
<dbReference type="SUPFAM" id="SSF52210">
    <property type="entry name" value="Succinyl-CoA synthetase domains"/>
    <property type="match status" value="1"/>
</dbReference>
<keyword evidence="5 10" id="KW-0547">Nucleotide-binding</keyword>
<feature type="binding site" evidence="10">
    <location>
        <position position="266"/>
    </location>
    <ligand>
        <name>substrate</name>
        <note>ligand shared with subunit alpha</note>
    </ligand>
</feature>
<dbReference type="PROSITE" id="PS50975">
    <property type="entry name" value="ATP_GRASP"/>
    <property type="match status" value="1"/>
</dbReference>
<feature type="site" description="Important for substrate specificity" evidence="10">
    <location>
        <position position="105"/>
    </location>
</feature>
<comment type="function">
    <text evidence="10">ATP-specific succinyl-CoA synthetase functions in the citric acid cycle (TCA), coupling the hydrolysis of succinyl-CoA to the synthesis of ATP and thus represents the only step of substrate-level phosphorylation in the TCA. The beta subunit provides nucleotide specificity of the enzyme and binds the substrate succinate, while the binding sites for coenzyme A and phosphate are found in the alpha subunit.</text>
</comment>
<dbReference type="PROSITE" id="PS01217">
    <property type="entry name" value="SUCCINYL_COA_LIG_3"/>
    <property type="match status" value="1"/>
</dbReference>
<evidence type="ECO:0000256" key="9">
    <source>
        <dbReference type="ARBA" id="ARBA00023128"/>
    </source>
</evidence>
<feature type="binding site" evidence="10">
    <location>
        <position position="201"/>
    </location>
    <ligand>
        <name>Mg(2+)</name>
        <dbReference type="ChEBI" id="CHEBI:18420"/>
    </ligand>
</feature>
<evidence type="ECO:0000256" key="4">
    <source>
        <dbReference type="ARBA" id="ARBA00022723"/>
    </source>
</evidence>
<evidence type="ECO:0000256" key="1">
    <source>
        <dbReference type="ARBA" id="ARBA00005064"/>
    </source>
</evidence>
<keyword evidence="8" id="KW-0809">Transit peptide</keyword>
<dbReference type="PANTHER" id="PTHR11815:SF1">
    <property type="entry name" value="SUCCINATE--COA LIGASE [ADP-FORMING] SUBUNIT BETA, MITOCHONDRIAL"/>
    <property type="match status" value="1"/>
</dbReference>
<dbReference type="InterPro" id="IPR016102">
    <property type="entry name" value="Succinyl-CoA_synth-like"/>
</dbReference>
<keyword evidence="9 10" id="KW-0496">Mitochondrion</keyword>
<keyword evidence="4 10" id="KW-0479">Metal-binding</keyword>
<evidence type="ECO:0000256" key="3">
    <source>
        <dbReference type="ARBA" id="ARBA00022598"/>
    </source>
</evidence>
<comment type="cofactor">
    <cofactor evidence="10">
        <name>Mg(2+)</name>
        <dbReference type="ChEBI" id="CHEBI:18420"/>
    </cofactor>
    <text evidence="10">Binds 1 Mg(2+) ion per subunit.</text>
</comment>
<dbReference type="NCBIfam" id="NF001913">
    <property type="entry name" value="PRK00696.1"/>
    <property type="match status" value="1"/>
</dbReference>
<keyword evidence="6 10" id="KW-0067">ATP-binding</keyword>
<gene>
    <name evidence="13" type="primary">LOC100375221</name>
</gene>
<dbReference type="RefSeq" id="XP_006817696.1">
    <property type="nucleotide sequence ID" value="XM_006817633.1"/>
</dbReference>
<comment type="similarity">
    <text evidence="10">Belongs to the succinate/malate CoA ligase beta subunit family. ATP-specific subunit beta subfamily.</text>
</comment>
<keyword evidence="12" id="KW-1185">Reference proteome</keyword>
<name>A0ABM0MCF5_SACKO</name>
<dbReference type="InterPro" id="IPR013650">
    <property type="entry name" value="ATP-grasp_succ-CoA_synth-type"/>
</dbReference>
<evidence type="ECO:0000256" key="6">
    <source>
        <dbReference type="ARBA" id="ARBA00022840"/>
    </source>
</evidence>
<evidence type="ECO:0000256" key="8">
    <source>
        <dbReference type="ARBA" id="ARBA00022946"/>
    </source>
</evidence>
<keyword evidence="3 10" id="KW-0436">Ligase</keyword>
<dbReference type="SUPFAM" id="SSF56059">
    <property type="entry name" value="Glutathione synthetase ATP-binding domain-like"/>
    <property type="match status" value="1"/>
</dbReference>
<dbReference type="Gene3D" id="3.40.50.261">
    <property type="entry name" value="Succinyl-CoA synthetase domains"/>
    <property type="match status" value="1"/>
</dbReference>
<evidence type="ECO:0000256" key="10">
    <source>
        <dbReference type="HAMAP-Rule" id="MF_03220"/>
    </source>
</evidence>
<dbReference type="InterPro" id="IPR011761">
    <property type="entry name" value="ATP-grasp"/>
</dbReference>
<comment type="subunit">
    <text evidence="10">Heterodimer of an alpha and a beta subunit. The beta subunit determines specificity for ATP.</text>
</comment>
<sequence length="407" mass="44476">MKILRDNDVTIPKGYVANSAEDALRVSKKLVEEGAEDLVIKAQVLAGGRGKGTFDNGFKGGVKIAFTPEEIQSFASKMIGNKLITKQTGKNGRICNEVYICERLYSRRETYFAITMDRTHSGPVIIASSQGGVNIEEVARDHPEAIVTHPIDVTQGLSKEDALMIAEKVGFSTKSQEHAADSFMKLYDVFISRDATMIEINPMTEDSQGKVYCMDAKFNFDDNAAFRQKEVFSFRDWSQEDEREVEASKFNLNYIQLDGDIGCLVNGAGLAMATMDIIKLHGGEPANFLDVGGGATAEQVKEAFHLITSDPKVAAIMVNIFGGIMRCDIIAQGIIAAAEELNLNVPLVIRLQGTQVDDARALIASSKLRILACSELDEAAKMAVRLSKIVNLAKEASVEVKFKLPLL</sequence>
<dbReference type="InterPro" id="IPR017866">
    <property type="entry name" value="Succ-CoA_synthase_bsu_CS"/>
</dbReference>
<evidence type="ECO:0000256" key="5">
    <source>
        <dbReference type="ARBA" id="ARBA00022741"/>
    </source>
</evidence>
<dbReference type="HAMAP" id="MF_00558">
    <property type="entry name" value="Succ_CoA_beta"/>
    <property type="match status" value="1"/>
</dbReference>
<dbReference type="Gene3D" id="3.30.1490.20">
    <property type="entry name" value="ATP-grasp fold, A domain"/>
    <property type="match status" value="1"/>
</dbReference>
<protein>
    <recommendedName>
        <fullName evidence="10">Succinate--CoA ligase [ADP-forming] subunit beta, mitochondrial</fullName>
        <ecNumber evidence="10">6.2.1.5</ecNumber>
    </recommendedName>
    <alternativeName>
        <fullName evidence="10">ATP-specific succinyl-CoA synthetase subunit beta</fullName>
        <shortName evidence="10">A-SCS</shortName>
    </alternativeName>
    <alternativeName>
        <fullName evidence="10">Succinyl-CoA synthetase beta-A chain</fullName>
        <shortName evidence="10">SCS-betaA</shortName>
    </alternativeName>
</protein>
<feature type="binding site" evidence="10">
    <location>
        <begin position="323"/>
        <end position="325"/>
    </location>
    <ligand>
        <name>substrate</name>
        <note>ligand shared with subunit alpha</note>
    </ligand>
</feature>
<reference evidence="13" key="1">
    <citation type="submission" date="2025-08" db="UniProtKB">
        <authorList>
            <consortium name="RefSeq"/>
        </authorList>
    </citation>
    <scope>IDENTIFICATION</scope>
    <source>
        <tissue evidence="13">Testes</tissue>
    </source>
</reference>
<accession>A0ABM0MCF5</accession>
<feature type="site" description="Important for substrate specificity" evidence="10">
    <location>
        <position position="37"/>
    </location>
</feature>
<keyword evidence="7 10" id="KW-0460">Magnesium</keyword>
<dbReference type="Pfam" id="PF08442">
    <property type="entry name" value="ATP-grasp_2"/>
    <property type="match status" value="1"/>
</dbReference>
<evidence type="ECO:0000313" key="12">
    <source>
        <dbReference type="Proteomes" id="UP000694865"/>
    </source>
</evidence>